<evidence type="ECO:0000313" key="11">
    <source>
        <dbReference type="Proteomes" id="UP000284779"/>
    </source>
</evidence>
<evidence type="ECO:0000256" key="3">
    <source>
        <dbReference type="ARBA" id="ARBA00022676"/>
    </source>
</evidence>
<feature type="transmembrane region" description="Helical" evidence="8">
    <location>
        <begin position="428"/>
        <end position="451"/>
    </location>
</feature>
<evidence type="ECO:0000256" key="4">
    <source>
        <dbReference type="ARBA" id="ARBA00022679"/>
    </source>
</evidence>
<accession>A0A413R6A0</accession>
<feature type="domain" description="Glycosyltransferase RgtA/B/C/D-like" evidence="9">
    <location>
        <begin position="168"/>
        <end position="304"/>
    </location>
</feature>
<keyword evidence="3" id="KW-0328">Glycosyltransferase</keyword>
<evidence type="ECO:0000256" key="7">
    <source>
        <dbReference type="ARBA" id="ARBA00023136"/>
    </source>
</evidence>
<feature type="transmembrane region" description="Helical" evidence="8">
    <location>
        <begin position="141"/>
        <end position="160"/>
    </location>
</feature>
<evidence type="ECO:0000256" key="2">
    <source>
        <dbReference type="ARBA" id="ARBA00022475"/>
    </source>
</evidence>
<keyword evidence="11" id="KW-1185">Reference proteome</keyword>
<feature type="transmembrane region" description="Helical" evidence="8">
    <location>
        <begin position="221"/>
        <end position="237"/>
    </location>
</feature>
<proteinExistence type="predicted"/>
<evidence type="ECO:0000259" key="9">
    <source>
        <dbReference type="Pfam" id="PF13231"/>
    </source>
</evidence>
<dbReference type="InterPro" id="IPR050297">
    <property type="entry name" value="LipidA_mod_glycosyltrf_83"/>
</dbReference>
<dbReference type="PANTHER" id="PTHR33908">
    <property type="entry name" value="MANNOSYLTRANSFERASE YKCB-RELATED"/>
    <property type="match status" value="1"/>
</dbReference>
<feature type="transmembrane region" description="Helical" evidence="8">
    <location>
        <begin position="290"/>
        <end position="308"/>
    </location>
</feature>
<dbReference type="EMBL" id="QSFD01000009">
    <property type="protein sequence ID" value="RHA17422.1"/>
    <property type="molecule type" value="Genomic_DNA"/>
</dbReference>
<dbReference type="AlphaFoldDB" id="A0A413R6A0"/>
<dbReference type="InterPro" id="IPR038731">
    <property type="entry name" value="RgtA/B/C-like"/>
</dbReference>
<evidence type="ECO:0000256" key="6">
    <source>
        <dbReference type="ARBA" id="ARBA00022989"/>
    </source>
</evidence>
<reference evidence="10 11" key="1">
    <citation type="submission" date="2018-08" db="EMBL/GenBank/DDBJ databases">
        <title>A genome reference for cultivated species of the human gut microbiota.</title>
        <authorList>
            <person name="Zou Y."/>
            <person name="Xue W."/>
            <person name="Luo G."/>
        </authorList>
    </citation>
    <scope>NUCLEOTIDE SEQUENCE [LARGE SCALE GENOMIC DNA]</scope>
    <source>
        <strain evidence="10 11">AM44-11BH</strain>
    </source>
</reference>
<organism evidence="10 11">
    <name type="scientific">Eubacterium ventriosum</name>
    <dbReference type="NCBI Taxonomy" id="39496"/>
    <lineage>
        <taxon>Bacteria</taxon>
        <taxon>Bacillati</taxon>
        <taxon>Bacillota</taxon>
        <taxon>Clostridia</taxon>
        <taxon>Eubacteriales</taxon>
        <taxon>Eubacteriaceae</taxon>
        <taxon>Eubacterium</taxon>
    </lineage>
</organism>
<protein>
    <recommendedName>
        <fullName evidence="9">Glycosyltransferase RgtA/B/C/D-like domain-containing protein</fullName>
    </recommendedName>
</protein>
<dbReference type="GO" id="GO:0016763">
    <property type="term" value="F:pentosyltransferase activity"/>
    <property type="evidence" value="ECO:0007669"/>
    <property type="project" value="TreeGrafter"/>
</dbReference>
<evidence type="ECO:0000313" key="10">
    <source>
        <dbReference type="EMBL" id="RHA17422.1"/>
    </source>
</evidence>
<dbReference type="Proteomes" id="UP000284779">
    <property type="component" value="Unassembled WGS sequence"/>
</dbReference>
<feature type="transmembrane region" description="Helical" evidence="8">
    <location>
        <begin position="167"/>
        <end position="185"/>
    </location>
</feature>
<feature type="transmembrane region" description="Helical" evidence="8">
    <location>
        <begin position="27"/>
        <end position="45"/>
    </location>
</feature>
<sequence>MQIFCLIKLKLIQKTIRRMKMNKLGKIFNVAFVVVFYMISVLVVGNMITGSYIASLLSVPVFVLIAFAMSKQYLWLDRINLKVTWAVIQVLSAILMVYMAFEMEVNLSWDWGGLIKNATNVVFHNQLLYEQDVARYPNNEFWLAFLVILFKIVRMFYASATIETFKTVSIVVSCVFVQLTIFFIHKTAKLVWNEKKAFVVGIITVCCLPLYLYAMFAYTDTSGMLLAILMLYFYIKYNKTDGRANIAYTILIGIVAGISYKIKVTIFILFIAMICELFLNLKDAKQIKKFVMFVVIAMVGVVAVVSASNKVISSQFEISEEVEDANEFPLTHWVMMALGETGGYCEEDVSYTKSFPTYEEKNKADIKEIKKRVREKGKAGLIEHICYTKLKRTWGDSCLAGDDYAGRFPVDENGIWQRVFTFHGSDHWIGLIYSWLYYIVLIAGILLSGIFAIRRTNEQQKMLVLRIALFGIILFLSIWECNSRYLVAFIPVLIMTSADGIFMTREKIKNKKLRIQ</sequence>
<dbReference type="Pfam" id="PF13231">
    <property type="entry name" value="PMT_2"/>
    <property type="match status" value="1"/>
</dbReference>
<feature type="transmembrane region" description="Helical" evidence="8">
    <location>
        <begin position="249"/>
        <end position="278"/>
    </location>
</feature>
<keyword evidence="7 8" id="KW-0472">Membrane</keyword>
<comment type="caution">
    <text evidence="10">The sequence shown here is derived from an EMBL/GenBank/DDBJ whole genome shotgun (WGS) entry which is preliminary data.</text>
</comment>
<keyword evidence="2" id="KW-1003">Cell membrane</keyword>
<keyword evidence="6 8" id="KW-1133">Transmembrane helix</keyword>
<dbReference type="PANTHER" id="PTHR33908:SF11">
    <property type="entry name" value="MEMBRANE PROTEIN"/>
    <property type="match status" value="1"/>
</dbReference>
<feature type="transmembrane region" description="Helical" evidence="8">
    <location>
        <begin position="463"/>
        <end position="479"/>
    </location>
</feature>
<name>A0A413R6A0_9FIRM</name>
<evidence type="ECO:0000256" key="8">
    <source>
        <dbReference type="SAM" id="Phobius"/>
    </source>
</evidence>
<evidence type="ECO:0000256" key="1">
    <source>
        <dbReference type="ARBA" id="ARBA00004651"/>
    </source>
</evidence>
<feature type="transmembrane region" description="Helical" evidence="8">
    <location>
        <begin position="485"/>
        <end position="504"/>
    </location>
</feature>
<comment type="subcellular location">
    <subcellularLocation>
        <location evidence="1">Cell membrane</location>
        <topology evidence="1">Multi-pass membrane protein</topology>
    </subcellularLocation>
</comment>
<evidence type="ECO:0000256" key="5">
    <source>
        <dbReference type="ARBA" id="ARBA00022692"/>
    </source>
</evidence>
<feature type="transmembrane region" description="Helical" evidence="8">
    <location>
        <begin position="51"/>
        <end position="69"/>
    </location>
</feature>
<feature type="transmembrane region" description="Helical" evidence="8">
    <location>
        <begin position="81"/>
        <end position="101"/>
    </location>
</feature>
<dbReference type="GO" id="GO:0009103">
    <property type="term" value="P:lipopolysaccharide biosynthetic process"/>
    <property type="evidence" value="ECO:0007669"/>
    <property type="project" value="UniProtKB-ARBA"/>
</dbReference>
<keyword evidence="5 8" id="KW-0812">Transmembrane</keyword>
<dbReference type="GO" id="GO:0005886">
    <property type="term" value="C:plasma membrane"/>
    <property type="evidence" value="ECO:0007669"/>
    <property type="project" value="UniProtKB-SubCell"/>
</dbReference>
<gene>
    <name evidence="10" type="ORF">DW944_09550</name>
</gene>
<keyword evidence="4" id="KW-0808">Transferase</keyword>